<dbReference type="GeneID" id="109572413"/>
<feature type="compositionally biased region" description="Low complexity" evidence="1">
    <location>
        <begin position="25"/>
        <end position="35"/>
    </location>
</feature>
<dbReference type="Pfam" id="PF07213">
    <property type="entry name" value="DAP10"/>
    <property type="match status" value="1"/>
</dbReference>
<sequence length="84" mass="8835">MVPPGNILFLLLLPVATAQMTPVGAARGSAALSGSPLHHPHHQTEGPTMSQPPDLSSGVPVPDVGPSLCHSWQALWLRMLLCHC</sequence>
<feature type="signal peptide" evidence="2">
    <location>
        <begin position="1"/>
        <end position="18"/>
    </location>
</feature>
<proteinExistence type="predicted"/>
<keyword evidence="3" id="KW-1185">Reference proteome</keyword>
<dbReference type="RefSeq" id="XP_070628260.1">
    <property type="nucleotide sequence ID" value="XM_070772159.1"/>
</dbReference>
<dbReference type="Proteomes" id="UP001652663">
    <property type="component" value="Chromosome 18"/>
</dbReference>
<reference evidence="4" key="1">
    <citation type="submission" date="2025-08" db="UniProtKB">
        <authorList>
            <consortium name="RefSeq"/>
        </authorList>
    </citation>
    <scope>IDENTIFICATION</scope>
    <source>
        <tissue evidence="4">Blood</tissue>
    </source>
</reference>
<gene>
    <name evidence="4" type="primary">HCST</name>
</gene>
<evidence type="ECO:0000256" key="1">
    <source>
        <dbReference type="SAM" id="MobiDB-lite"/>
    </source>
</evidence>
<evidence type="ECO:0000313" key="3">
    <source>
        <dbReference type="Proteomes" id="UP001652663"/>
    </source>
</evidence>
<organism evidence="3 4">
    <name type="scientific">Bos indicus</name>
    <name type="common">Zebu</name>
    <dbReference type="NCBI Taxonomy" id="9915"/>
    <lineage>
        <taxon>Eukaryota</taxon>
        <taxon>Metazoa</taxon>
        <taxon>Chordata</taxon>
        <taxon>Craniata</taxon>
        <taxon>Vertebrata</taxon>
        <taxon>Euteleostomi</taxon>
        <taxon>Mammalia</taxon>
        <taxon>Eutheria</taxon>
        <taxon>Laurasiatheria</taxon>
        <taxon>Artiodactyla</taxon>
        <taxon>Ruminantia</taxon>
        <taxon>Pecora</taxon>
        <taxon>Bovidae</taxon>
        <taxon>Bovinae</taxon>
        <taxon>Bos</taxon>
    </lineage>
</organism>
<evidence type="ECO:0000313" key="4">
    <source>
        <dbReference type="RefSeq" id="XP_070628260.1"/>
    </source>
</evidence>
<keyword evidence="2" id="KW-0732">Signal</keyword>
<protein>
    <submittedName>
        <fullName evidence="4">Hematopoietic cell signal transducer isoform X1</fullName>
    </submittedName>
</protein>
<name>A0ABM4QY84_BOSIN</name>
<dbReference type="InterPro" id="IPR009861">
    <property type="entry name" value="HCST"/>
</dbReference>
<accession>A0ABM4QY84</accession>
<feature type="compositionally biased region" description="Polar residues" evidence="1">
    <location>
        <begin position="45"/>
        <end position="54"/>
    </location>
</feature>
<feature type="chain" id="PRO_5046137105" evidence="2">
    <location>
        <begin position="19"/>
        <end position="84"/>
    </location>
</feature>
<feature type="region of interest" description="Disordered" evidence="1">
    <location>
        <begin position="25"/>
        <end position="59"/>
    </location>
</feature>
<evidence type="ECO:0000256" key="2">
    <source>
        <dbReference type="SAM" id="SignalP"/>
    </source>
</evidence>